<keyword evidence="7" id="KW-0961">Cell wall biogenesis/degradation</keyword>
<sequence length="140" mass="15807">MTFNSKGKYGIRNAYWQEDEAFDHDIGMNIQDSMDKPWKPLTRKIKVSPDLDDLKVKLETPSQANRTGRSDLLDIDVFVSSLDPDKESPLVIANTILSILAVEYLLEKLSIYVSDDGGAILTFETMVEAVKFVKREVVPI</sequence>
<feature type="binding site" evidence="8">
    <location>
        <position position="86"/>
    </location>
    <ligand>
        <name>UDP-alpha-D-glucose</name>
        <dbReference type="ChEBI" id="CHEBI:58885"/>
    </ligand>
</feature>
<evidence type="ECO:0000256" key="3">
    <source>
        <dbReference type="ARBA" id="ARBA00022679"/>
    </source>
</evidence>
<keyword evidence="4" id="KW-0812">Transmembrane</keyword>
<keyword evidence="3" id="KW-0808">Transferase</keyword>
<evidence type="ECO:0000256" key="8">
    <source>
        <dbReference type="PIRSR" id="PIRSR605150-2"/>
    </source>
</evidence>
<keyword evidence="10" id="KW-1185">Reference proteome</keyword>
<feature type="binding site" evidence="8">
    <location>
        <position position="80"/>
    </location>
    <ligand>
        <name>UDP-alpha-D-glucose</name>
        <dbReference type="ChEBI" id="CHEBI:58885"/>
    </ligand>
</feature>
<comment type="subcellular location">
    <subcellularLocation>
        <location evidence="1">Endomembrane system</location>
    </subcellularLocation>
</comment>
<evidence type="ECO:0000256" key="1">
    <source>
        <dbReference type="ARBA" id="ARBA00004308"/>
    </source>
</evidence>
<evidence type="ECO:0000256" key="4">
    <source>
        <dbReference type="ARBA" id="ARBA00022692"/>
    </source>
</evidence>
<dbReference type="Proteomes" id="UP001632038">
    <property type="component" value="Unassembled WGS sequence"/>
</dbReference>
<dbReference type="GO" id="GO:0012505">
    <property type="term" value="C:endomembrane system"/>
    <property type="evidence" value="ECO:0007669"/>
    <property type="project" value="UniProtKB-SubCell"/>
</dbReference>
<evidence type="ECO:0000256" key="6">
    <source>
        <dbReference type="ARBA" id="ARBA00023136"/>
    </source>
</evidence>
<evidence type="ECO:0000313" key="10">
    <source>
        <dbReference type="Proteomes" id="UP001632038"/>
    </source>
</evidence>
<feature type="binding site" evidence="8">
    <location>
        <position position="116"/>
    </location>
    <ligand>
        <name>UDP-alpha-D-glucose</name>
        <dbReference type="ChEBI" id="CHEBI:58885"/>
    </ligand>
</feature>
<accession>A0ABD3BMU4</accession>
<feature type="binding site" evidence="8">
    <location>
        <position position="87"/>
    </location>
    <ligand>
        <name>UDP-alpha-D-glucose</name>
        <dbReference type="ChEBI" id="CHEBI:58885"/>
    </ligand>
</feature>
<dbReference type="GO" id="GO:0071555">
    <property type="term" value="P:cell wall organization"/>
    <property type="evidence" value="ECO:0007669"/>
    <property type="project" value="UniProtKB-KW"/>
</dbReference>
<evidence type="ECO:0000313" key="9">
    <source>
        <dbReference type="EMBL" id="KAL3618529.1"/>
    </source>
</evidence>
<keyword evidence="2" id="KW-0328">Glycosyltransferase</keyword>
<dbReference type="InterPro" id="IPR005150">
    <property type="entry name" value="Cellulose_synth"/>
</dbReference>
<dbReference type="Pfam" id="PF03552">
    <property type="entry name" value="Cellulose_synt"/>
    <property type="match status" value="1"/>
</dbReference>
<evidence type="ECO:0000256" key="2">
    <source>
        <dbReference type="ARBA" id="ARBA00022676"/>
    </source>
</evidence>
<protein>
    <submittedName>
        <fullName evidence="9">Uncharacterized protein</fullName>
    </submittedName>
</protein>
<dbReference type="EMBL" id="JAVIJP010000080">
    <property type="protein sequence ID" value="KAL3618529.1"/>
    <property type="molecule type" value="Genomic_DNA"/>
</dbReference>
<keyword evidence="5" id="KW-1133">Transmembrane helix</keyword>
<name>A0ABD3BMU4_9LAMI</name>
<dbReference type="GO" id="GO:0016757">
    <property type="term" value="F:glycosyltransferase activity"/>
    <property type="evidence" value="ECO:0007669"/>
    <property type="project" value="UniProtKB-KW"/>
</dbReference>
<comment type="caution">
    <text evidence="9">The sequence shown here is derived from an EMBL/GenBank/DDBJ whole genome shotgun (WGS) entry which is preliminary data.</text>
</comment>
<proteinExistence type="predicted"/>
<reference evidence="10" key="1">
    <citation type="journal article" date="2024" name="IScience">
        <title>Strigolactones Initiate the Formation of Haustorium-like Structures in Castilleja.</title>
        <authorList>
            <person name="Buerger M."/>
            <person name="Peterson D."/>
            <person name="Chory J."/>
        </authorList>
    </citation>
    <scope>NUCLEOTIDE SEQUENCE [LARGE SCALE GENOMIC DNA]</scope>
</reference>
<evidence type="ECO:0000256" key="7">
    <source>
        <dbReference type="ARBA" id="ARBA00023316"/>
    </source>
</evidence>
<dbReference type="PANTHER" id="PTHR13301">
    <property type="entry name" value="X-BOX TRANSCRIPTION FACTOR-RELATED"/>
    <property type="match status" value="1"/>
</dbReference>
<gene>
    <name evidence="9" type="ORF">CASFOL_037611</name>
</gene>
<keyword evidence="6" id="KW-0472">Membrane</keyword>
<organism evidence="9 10">
    <name type="scientific">Castilleja foliolosa</name>
    <dbReference type="NCBI Taxonomy" id="1961234"/>
    <lineage>
        <taxon>Eukaryota</taxon>
        <taxon>Viridiplantae</taxon>
        <taxon>Streptophyta</taxon>
        <taxon>Embryophyta</taxon>
        <taxon>Tracheophyta</taxon>
        <taxon>Spermatophyta</taxon>
        <taxon>Magnoliopsida</taxon>
        <taxon>eudicotyledons</taxon>
        <taxon>Gunneridae</taxon>
        <taxon>Pentapetalae</taxon>
        <taxon>asterids</taxon>
        <taxon>lamiids</taxon>
        <taxon>Lamiales</taxon>
        <taxon>Orobanchaceae</taxon>
        <taxon>Pedicularideae</taxon>
        <taxon>Castillejinae</taxon>
        <taxon>Castilleja</taxon>
    </lineage>
</organism>
<dbReference type="AlphaFoldDB" id="A0ABD3BMU4"/>
<evidence type="ECO:0000256" key="5">
    <source>
        <dbReference type="ARBA" id="ARBA00022989"/>
    </source>
</evidence>